<comment type="caution">
    <text evidence="1">The sequence shown here is derived from an EMBL/GenBank/DDBJ whole genome shotgun (WGS) entry which is preliminary data.</text>
</comment>
<dbReference type="EMBL" id="JBBMRA010000022">
    <property type="protein sequence ID" value="MEM5537900.1"/>
    <property type="molecule type" value="Genomic_DNA"/>
</dbReference>
<dbReference type="Pfam" id="PF05159">
    <property type="entry name" value="Capsule_synth"/>
    <property type="match status" value="1"/>
</dbReference>
<proteinExistence type="predicted"/>
<evidence type="ECO:0000313" key="2">
    <source>
        <dbReference type="Proteomes" id="UP001449225"/>
    </source>
</evidence>
<name>A0ABU9TW10_9GAMM</name>
<sequence length="428" mass="48502">MNKRNFLFLQGPTSPFFSQLGDKLLSRGAQVYRVNFNMGDYCYWRGKPSWQFRGNSAQLPVWLEQKLIQYQITDIIMFGDTRPVNSAVIPLAKKHDIKQHVFEEGYLRPNYLTLEEDGVNSFSSLPKDPAWYLKVGLQLPALKHNKNISNPIVVLGVHEVGYHLPGLLNPLFYAGYKTHRPFISGIELAGWAARLGLMPWHEKRDKQAIDTLIASQTPYFILPLQLDNDSQIQVHSRFDSMAEIIHHTLTSFARHAPAGTKLVIKNHPLDTGFTAYQKLIKAYESELGIEGRTLYLESGHLPTLLDHCEGTIVVNSTVGTSSLIHNRRTITLADPIYNIPGLTSSCSLDHFWCDTEQPDMQLLDCFRRVVIHTTQINGGFYTRSGIDIGIDSSIERLLMTESPLQQLFRKFPLHSQQTQSVEADITLA</sequence>
<protein>
    <submittedName>
        <fullName evidence="1">Capsular biosynthesis protein</fullName>
    </submittedName>
</protein>
<keyword evidence="2" id="KW-1185">Reference proteome</keyword>
<accession>A0ABU9TW10</accession>
<dbReference type="RefSeq" id="WP_342855068.1">
    <property type="nucleotide sequence ID" value="NZ_JBBMRA010000022.1"/>
</dbReference>
<reference evidence="1 2" key="1">
    <citation type="submission" date="2024-03" db="EMBL/GenBank/DDBJ databases">
        <title>Community enrichment and isolation of bacterial strains for fucoidan degradation.</title>
        <authorList>
            <person name="Sichert A."/>
        </authorList>
    </citation>
    <scope>NUCLEOTIDE SEQUENCE [LARGE SCALE GENOMIC DNA]</scope>
    <source>
        <strain evidence="1 2">AS76</strain>
    </source>
</reference>
<evidence type="ECO:0000313" key="1">
    <source>
        <dbReference type="EMBL" id="MEM5537900.1"/>
    </source>
</evidence>
<dbReference type="CDD" id="cd16441">
    <property type="entry name" value="beta_Kdo_transferase_KpsS"/>
    <property type="match status" value="1"/>
</dbReference>
<gene>
    <name evidence="1" type="ORF">WNY58_16055</name>
</gene>
<organism evidence="1 2">
    <name type="scientific">Neptuniibacter pectenicola</name>
    <dbReference type="NCBI Taxonomy" id="1806669"/>
    <lineage>
        <taxon>Bacteria</taxon>
        <taxon>Pseudomonadati</taxon>
        <taxon>Pseudomonadota</taxon>
        <taxon>Gammaproteobacteria</taxon>
        <taxon>Oceanospirillales</taxon>
        <taxon>Oceanospirillaceae</taxon>
        <taxon>Neptuniibacter</taxon>
    </lineage>
</organism>
<dbReference type="Proteomes" id="UP001449225">
    <property type="component" value="Unassembled WGS sequence"/>
</dbReference>
<dbReference type="InterPro" id="IPR007833">
    <property type="entry name" value="Capsule_polysaccharide_synth"/>
</dbReference>